<dbReference type="PROSITE" id="PS50943">
    <property type="entry name" value="HTH_CROC1"/>
    <property type="match status" value="1"/>
</dbReference>
<proteinExistence type="predicted"/>
<dbReference type="GO" id="GO:0003677">
    <property type="term" value="F:DNA binding"/>
    <property type="evidence" value="ECO:0007669"/>
    <property type="project" value="InterPro"/>
</dbReference>
<dbReference type="Gene3D" id="1.10.260.40">
    <property type="entry name" value="lambda repressor-like DNA-binding domains"/>
    <property type="match status" value="1"/>
</dbReference>
<dbReference type="RefSeq" id="WP_136930774.1">
    <property type="nucleotide sequence ID" value="NZ_SSMQ01000020.1"/>
</dbReference>
<dbReference type="CDD" id="cd00093">
    <property type="entry name" value="HTH_XRE"/>
    <property type="match status" value="1"/>
</dbReference>
<dbReference type="Pfam" id="PF01381">
    <property type="entry name" value="HTH_3"/>
    <property type="match status" value="1"/>
</dbReference>
<evidence type="ECO:0000313" key="2">
    <source>
        <dbReference type="EMBL" id="TKD06346.1"/>
    </source>
</evidence>
<keyword evidence="3" id="KW-1185">Reference proteome</keyword>
<dbReference type="InterPro" id="IPR001387">
    <property type="entry name" value="Cro/C1-type_HTH"/>
</dbReference>
<dbReference type="SUPFAM" id="SSF47413">
    <property type="entry name" value="lambda repressor-like DNA-binding domains"/>
    <property type="match status" value="1"/>
</dbReference>
<dbReference type="SMART" id="SM00530">
    <property type="entry name" value="HTH_XRE"/>
    <property type="match status" value="1"/>
</dbReference>
<evidence type="ECO:0000313" key="3">
    <source>
        <dbReference type="Proteomes" id="UP000309215"/>
    </source>
</evidence>
<accession>A0A4U1JAL9</accession>
<dbReference type="Proteomes" id="UP000309215">
    <property type="component" value="Unassembled WGS sequence"/>
</dbReference>
<sequence>MSAKSNPEALSWLEQQLANNEFRLVFDQERASREFCEQLEAAMKRAGLARHELAARIGKSRSFVSQCLRLGRNLTLDTMSELAAACDYELHIWLRPRTADAGPVCLEPAPDWTSLVEAHVTHPDARDVTAWDRDRNVSQEAPEVGASPVSMWDVAAGCHLSWAS</sequence>
<reference evidence="2 3" key="1">
    <citation type="submission" date="2019-04" db="EMBL/GenBank/DDBJ databases">
        <authorList>
            <person name="Li Y."/>
            <person name="Wang J."/>
        </authorList>
    </citation>
    <scope>NUCLEOTIDE SEQUENCE [LARGE SCALE GENOMIC DNA]</scope>
    <source>
        <strain evidence="2 3">DSM 14668</strain>
    </source>
</reference>
<gene>
    <name evidence="2" type="ORF">E8A74_20740</name>
</gene>
<dbReference type="AlphaFoldDB" id="A0A4U1JAL9"/>
<name>A0A4U1JAL9_9BACT</name>
<dbReference type="EMBL" id="SSMQ01000020">
    <property type="protein sequence ID" value="TKD06346.1"/>
    <property type="molecule type" value="Genomic_DNA"/>
</dbReference>
<organism evidence="2 3">
    <name type="scientific">Polyangium fumosum</name>
    <dbReference type="NCBI Taxonomy" id="889272"/>
    <lineage>
        <taxon>Bacteria</taxon>
        <taxon>Pseudomonadati</taxon>
        <taxon>Myxococcota</taxon>
        <taxon>Polyangia</taxon>
        <taxon>Polyangiales</taxon>
        <taxon>Polyangiaceae</taxon>
        <taxon>Polyangium</taxon>
    </lineage>
</organism>
<evidence type="ECO:0000259" key="1">
    <source>
        <dbReference type="PROSITE" id="PS50943"/>
    </source>
</evidence>
<feature type="domain" description="HTH cro/C1-type" evidence="1">
    <location>
        <begin position="39"/>
        <end position="93"/>
    </location>
</feature>
<dbReference type="InterPro" id="IPR010982">
    <property type="entry name" value="Lambda_DNA-bd_dom_sf"/>
</dbReference>
<comment type="caution">
    <text evidence="2">The sequence shown here is derived from an EMBL/GenBank/DDBJ whole genome shotgun (WGS) entry which is preliminary data.</text>
</comment>
<protein>
    <submittedName>
        <fullName evidence="2">XRE family transcriptional regulator</fullName>
    </submittedName>
</protein>